<comment type="caution">
    <text evidence="3">The sequence shown here is derived from an EMBL/GenBank/DDBJ whole genome shotgun (WGS) entry which is preliminary data.</text>
</comment>
<name>A0A845ABX1_9SPHN</name>
<dbReference type="Gene3D" id="3.90.550.10">
    <property type="entry name" value="Spore Coat Polysaccharide Biosynthesis Protein SpsA, Chain A"/>
    <property type="match status" value="1"/>
</dbReference>
<dbReference type="PANTHER" id="PTHR43777">
    <property type="entry name" value="MOLYBDENUM COFACTOR CYTIDYLYLTRANSFERASE"/>
    <property type="match status" value="1"/>
</dbReference>
<dbReference type="OrthoDB" id="9779263at2"/>
<dbReference type="RefSeq" id="WP_160752045.1">
    <property type="nucleotide sequence ID" value="NZ_WTYA01000002.1"/>
</dbReference>
<dbReference type="Pfam" id="PF12804">
    <property type="entry name" value="NTP_transf_3"/>
    <property type="match status" value="1"/>
</dbReference>
<dbReference type="AlphaFoldDB" id="A0A845ABX1"/>
<feature type="domain" description="MobA-like NTP transferase" evidence="2">
    <location>
        <begin position="15"/>
        <end position="160"/>
    </location>
</feature>
<dbReference type="CDD" id="cd04182">
    <property type="entry name" value="GT_2_like_f"/>
    <property type="match status" value="1"/>
</dbReference>
<dbReference type="PANTHER" id="PTHR43777:SF1">
    <property type="entry name" value="MOLYBDENUM COFACTOR CYTIDYLYLTRANSFERASE"/>
    <property type="match status" value="1"/>
</dbReference>
<protein>
    <submittedName>
        <fullName evidence="3">NTP transferase domain-containing protein</fullName>
    </submittedName>
</protein>
<accession>A0A845ABX1</accession>
<dbReference type="InterPro" id="IPR025877">
    <property type="entry name" value="MobA-like_NTP_Trfase"/>
</dbReference>
<dbReference type="GO" id="GO:0016779">
    <property type="term" value="F:nucleotidyltransferase activity"/>
    <property type="evidence" value="ECO:0007669"/>
    <property type="project" value="UniProtKB-ARBA"/>
</dbReference>
<evidence type="ECO:0000313" key="4">
    <source>
        <dbReference type="Proteomes" id="UP000439780"/>
    </source>
</evidence>
<dbReference type="Proteomes" id="UP000439780">
    <property type="component" value="Unassembled WGS sequence"/>
</dbReference>
<reference evidence="3 4" key="1">
    <citation type="submission" date="2019-12" db="EMBL/GenBank/DDBJ databases">
        <title>Genomic-based taxomic classification of the family Erythrobacteraceae.</title>
        <authorList>
            <person name="Xu L."/>
        </authorList>
    </citation>
    <scope>NUCLEOTIDE SEQUENCE [LARGE SCALE GENOMIC DNA]</scope>
    <source>
        <strain evidence="3 4">KEMB 9005-328</strain>
    </source>
</reference>
<sequence length="200" mass="20512">MSTSTPLLDPGIALVLLAAGSARRFGGDKLSAECGGKRVIEWALEAAEKAGFVTRTIVLPVGKESLMTSVSGWQVVENPAPDEGLASSIRVAVKAVGTAQRLVIALADMPLVAPSHLRALALADGTVFTEHSAGRAGVPAAFPRGAFRQLSELKGDRGAAILAGTIDHTMLSPADPSNLIDVDTPAALAEASDLLGALKR</sequence>
<dbReference type="EMBL" id="WTYA01000002">
    <property type="protein sequence ID" value="MXP27740.1"/>
    <property type="molecule type" value="Genomic_DNA"/>
</dbReference>
<organism evidence="3 4">
    <name type="scientific">Qipengyuania algicida</name>
    <dbReference type="NCBI Taxonomy" id="1836209"/>
    <lineage>
        <taxon>Bacteria</taxon>
        <taxon>Pseudomonadati</taxon>
        <taxon>Pseudomonadota</taxon>
        <taxon>Alphaproteobacteria</taxon>
        <taxon>Sphingomonadales</taxon>
        <taxon>Erythrobacteraceae</taxon>
        <taxon>Qipengyuania</taxon>
    </lineage>
</organism>
<evidence type="ECO:0000259" key="2">
    <source>
        <dbReference type="Pfam" id="PF12804"/>
    </source>
</evidence>
<proteinExistence type="predicted"/>
<keyword evidence="3" id="KW-0808">Transferase</keyword>
<dbReference type="SUPFAM" id="SSF53448">
    <property type="entry name" value="Nucleotide-diphospho-sugar transferases"/>
    <property type="match status" value="1"/>
</dbReference>
<evidence type="ECO:0000256" key="1">
    <source>
        <dbReference type="ARBA" id="ARBA00022842"/>
    </source>
</evidence>
<keyword evidence="1" id="KW-0460">Magnesium</keyword>
<evidence type="ECO:0000313" key="3">
    <source>
        <dbReference type="EMBL" id="MXP27740.1"/>
    </source>
</evidence>
<gene>
    <name evidence="3" type="ORF">GRI58_02740</name>
</gene>
<keyword evidence="4" id="KW-1185">Reference proteome</keyword>
<dbReference type="InterPro" id="IPR029044">
    <property type="entry name" value="Nucleotide-diphossugar_trans"/>
</dbReference>